<organism evidence="6 7">
    <name type="scientific">Sphaerisporangium rufum</name>
    <dbReference type="NCBI Taxonomy" id="1381558"/>
    <lineage>
        <taxon>Bacteria</taxon>
        <taxon>Bacillati</taxon>
        <taxon>Actinomycetota</taxon>
        <taxon>Actinomycetes</taxon>
        <taxon>Streptosporangiales</taxon>
        <taxon>Streptosporangiaceae</taxon>
        <taxon>Sphaerisporangium</taxon>
    </lineage>
</organism>
<evidence type="ECO:0000256" key="4">
    <source>
        <dbReference type="ARBA" id="ARBA00023014"/>
    </source>
</evidence>
<dbReference type="RefSeq" id="WP_203993061.1">
    <property type="nucleotide sequence ID" value="NZ_BOOU01000089.1"/>
</dbReference>
<dbReference type="SFLD" id="SFLDG01072">
    <property type="entry name" value="dehydrogenase_like"/>
    <property type="match status" value="1"/>
</dbReference>
<keyword evidence="3" id="KW-0408">Iron</keyword>
<dbReference type="SFLD" id="SFLDG01386">
    <property type="entry name" value="main_SPASM_domain-containing"/>
    <property type="match status" value="1"/>
</dbReference>
<dbReference type="NCBIfam" id="TIGR04269">
    <property type="entry name" value="SAM_SPASM_FxsB"/>
    <property type="match status" value="1"/>
</dbReference>
<dbReference type="SFLD" id="SFLDS00029">
    <property type="entry name" value="Radical_SAM"/>
    <property type="match status" value="1"/>
</dbReference>
<evidence type="ECO:0000313" key="7">
    <source>
        <dbReference type="Proteomes" id="UP000655287"/>
    </source>
</evidence>
<evidence type="ECO:0000313" key="6">
    <source>
        <dbReference type="EMBL" id="GII81183.1"/>
    </source>
</evidence>
<dbReference type="PANTHER" id="PTHR43273">
    <property type="entry name" value="ANAEROBIC SULFATASE-MATURATING ENZYME HOMOLOG ASLB-RELATED"/>
    <property type="match status" value="1"/>
</dbReference>
<keyword evidence="7" id="KW-1185">Reference proteome</keyword>
<dbReference type="CDD" id="cd01335">
    <property type="entry name" value="Radical_SAM"/>
    <property type="match status" value="1"/>
</dbReference>
<reference evidence="6" key="1">
    <citation type="submission" date="2021-01" db="EMBL/GenBank/DDBJ databases">
        <title>Whole genome shotgun sequence of Sphaerisporangium rufum NBRC 109079.</title>
        <authorList>
            <person name="Komaki H."/>
            <person name="Tamura T."/>
        </authorList>
    </citation>
    <scope>NUCLEOTIDE SEQUENCE</scope>
    <source>
        <strain evidence="6">NBRC 109079</strain>
    </source>
</reference>
<protein>
    <submittedName>
        <fullName evidence="6">Radical SAM protein</fullName>
    </submittedName>
</protein>
<accession>A0A919R8I6</accession>
<dbReference type="SUPFAM" id="SSF102114">
    <property type="entry name" value="Radical SAM enzymes"/>
    <property type="match status" value="1"/>
</dbReference>
<feature type="domain" description="Radical SAM core" evidence="5">
    <location>
        <begin position="11"/>
        <end position="251"/>
    </location>
</feature>
<dbReference type="InterPro" id="IPR026335">
    <property type="entry name" value="rSAM_SPASM_FxsB"/>
</dbReference>
<dbReference type="InterPro" id="IPR058240">
    <property type="entry name" value="rSAM_sf"/>
</dbReference>
<keyword evidence="4" id="KW-0411">Iron-sulfur</keyword>
<dbReference type="InterPro" id="IPR013785">
    <property type="entry name" value="Aldolase_TIM"/>
</dbReference>
<dbReference type="InterPro" id="IPR023867">
    <property type="entry name" value="Sulphatase_maturase_rSAM"/>
</dbReference>
<comment type="caution">
    <text evidence="6">The sequence shown here is derived from an EMBL/GenBank/DDBJ whole genome shotgun (WGS) entry which is preliminary data.</text>
</comment>
<evidence type="ECO:0000259" key="5">
    <source>
        <dbReference type="PROSITE" id="PS51918"/>
    </source>
</evidence>
<name>A0A919R8I6_9ACTN</name>
<dbReference type="PANTHER" id="PTHR43273:SF8">
    <property type="entry name" value="RADICAL SAM DOMAIN PROTEIN"/>
    <property type="match status" value="1"/>
</dbReference>
<keyword evidence="2" id="KW-0479">Metal-binding</keyword>
<dbReference type="GO" id="GO:0016491">
    <property type="term" value="F:oxidoreductase activity"/>
    <property type="evidence" value="ECO:0007669"/>
    <property type="project" value="InterPro"/>
</dbReference>
<evidence type="ECO:0000256" key="2">
    <source>
        <dbReference type="ARBA" id="ARBA00022723"/>
    </source>
</evidence>
<dbReference type="InterPro" id="IPR007197">
    <property type="entry name" value="rSAM"/>
</dbReference>
<dbReference type="Proteomes" id="UP000655287">
    <property type="component" value="Unassembled WGS sequence"/>
</dbReference>
<dbReference type="GO" id="GO:0051536">
    <property type="term" value="F:iron-sulfur cluster binding"/>
    <property type="evidence" value="ECO:0007669"/>
    <property type="project" value="UniProtKB-KW"/>
</dbReference>
<evidence type="ECO:0000256" key="3">
    <source>
        <dbReference type="ARBA" id="ARBA00023004"/>
    </source>
</evidence>
<dbReference type="Gene3D" id="3.20.20.70">
    <property type="entry name" value="Aldolase class I"/>
    <property type="match status" value="1"/>
</dbReference>
<dbReference type="AlphaFoldDB" id="A0A919R8I6"/>
<keyword evidence="1" id="KW-0949">S-adenosyl-L-methionine</keyword>
<dbReference type="SFLD" id="SFLDG01067">
    <property type="entry name" value="SPASM/twitch_domain_containing"/>
    <property type="match status" value="1"/>
</dbReference>
<gene>
    <name evidence="6" type="ORF">Sru01_61650</name>
</gene>
<dbReference type="GO" id="GO:0046872">
    <property type="term" value="F:metal ion binding"/>
    <property type="evidence" value="ECO:0007669"/>
    <property type="project" value="UniProtKB-KW"/>
</dbReference>
<proteinExistence type="predicted"/>
<sequence>MDALIEKGWSPHPFRNFVLKIHSRCDLACDYCYMYQAADQGWRSQPRVMSRALVRRVAERIAEHARAHALPHVNVVLHGGEPLLAGHRHLGFAATALREALPPAVGLRVSVQTNGMLLDEEHLRLFARLGVRVGVSLDGDQDAHDRHRRRADGRGSHARAVAAVRRLAEGPYREIFGGLLCTVDPRNDPVRTYEALLAHRPPAIDFLLPHGNWTAPPPGRASGSPATPYADWLIAVFDRWYDAPVRETGVRSFEAIVHLLLGGTVALEGLGLSPMRCVVVETDGAIEQGDALKTAYPGATATGLHVATASFDAALRLPAVAARQLGAAALAADCARCPVRRVCGGGHYAHRYRAGSGFANPSVYCPDLYRLIGHVRHRLAADVAGLRADGRTRVSR</sequence>
<dbReference type="EMBL" id="BOOU01000089">
    <property type="protein sequence ID" value="GII81183.1"/>
    <property type="molecule type" value="Genomic_DNA"/>
</dbReference>
<evidence type="ECO:0000256" key="1">
    <source>
        <dbReference type="ARBA" id="ARBA00022691"/>
    </source>
</evidence>
<dbReference type="PROSITE" id="PS51918">
    <property type="entry name" value="RADICAL_SAM"/>
    <property type="match status" value="1"/>
</dbReference>
<dbReference type="Pfam" id="PF04055">
    <property type="entry name" value="Radical_SAM"/>
    <property type="match status" value="1"/>
</dbReference>